<proteinExistence type="predicted"/>
<dbReference type="RefSeq" id="WP_125060981.1">
    <property type="nucleotide sequence ID" value="NZ_LAVS01000006.1"/>
</dbReference>
<reference evidence="3 4" key="1">
    <citation type="submission" date="2018-11" db="EMBL/GenBank/DDBJ databases">
        <title>Draft genome analysis of Rheinheimera mesophila isolated from an industrial waste site.</title>
        <authorList>
            <person name="Yu Q."/>
            <person name="Qi Y."/>
            <person name="Zhang H."/>
            <person name="Lu Y."/>
            <person name="Pu J."/>
        </authorList>
    </citation>
    <scope>NUCLEOTIDE SEQUENCE [LARGE SCALE GENOMIC DNA]</scope>
    <source>
        <strain evidence="3 4">IITR13</strain>
    </source>
</reference>
<comment type="caution">
    <text evidence="3">The sequence shown here is derived from an EMBL/GenBank/DDBJ whole genome shotgun (WGS) entry which is preliminary data.</text>
</comment>
<feature type="chain" id="PRO_5018041067" description="Lipoprotein" evidence="2">
    <location>
        <begin position="24"/>
        <end position="102"/>
    </location>
</feature>
<accession>A0A3P3QCF7</accession>
<name>A0A3P3QCF7_9GAMM</name>
<evidence type="ECO:0000256" key="2">
    <source>
        <dbReference type="SAM" id="SignalP"/>
    </source>
</evidence>
<keyword evidence="4" id="KW-1185">Reference proteome</keyword>
<gene>
    <name evidence="3" type="ORF">EIK76_16455</name>
</gene>
<protein>
    <recommendedName>
        <fullName evidence="5">Lipoprotein</fullName>
    </recommendedName>
</protein>
<dbReference type="EMBL" id="RRCF01000006">
    <property type="protein sequence ID" value="RRJ18811.1"/>
    <property type="molecule type" value="Genomic_DNA"/>
</dbReference>
<feature type="region of interest" description="Disordered" evidence="1">
    <location>
        <begin position="83"/>
        <end position="102"/>
    </location>
</feature>
<sequence>MMKIKHGLVVVSALLITTGCAQSYTQEQTNQRAASAYASVNKALKSDEELAKKEIVVCFREKPLGTLIAQTVCRTPELMALEREQTRDRMTRTEMRSYTDNR</sequence>
<evidence type="ECO:0008006" key="5">
    <source>
        <dbReference type="Google" id="ProtNLM"/>
    </source>
</evidence>
<evidence type="ECO:0000313" key="3">
    <source>
        <dbReference type="EMBL" id="RRJ18811.1"/>
    </source>
</evidence>
<feature type="signal peptide" evidence="2">
    <location>
        <begin position="1"/>
        <end position="23"/>
    </location>
</feature>
<dbReference type="Proteomes" id="UP000276260">
    <property type="component" value="Unassembled WGS sequence"/>
</dbReference>
<organism evidence="3 4">
    <name type="scientific">Rheinheimera mesophila</name>
    <dbReference type="NCBI Taxonomy" id="1547515"/>
    <lineage>
        <taxon>Bacteria</taxon>
        <taxon>Pseudomonadati</taxon>
        <taxon>Pseudomonadota</taxon>
        <taxon>Gammaproteobacteria</taxon>
        <taxon>Chromatiales</taxon>
        <taxon>Chromatiaceae</taxon>
        <taxon>Rheinheimera</taxon>
    </lineage>
</organism>
<dbReference type="PROSITE" id="PS51257">
    <property type="entry name" value="PROKAR_LIPOPROTEIN"/>
    <property type="match status" value="1"/>
</dbReference>
<evidence type="ECO:0000313" key="4">
    <source>
        <dbReference type="Proteomes" id="UP000276260"/>
    </source>
</evidence>
<dbReference type="AlphaFoldDB" id="A0A3P3QCF7"/>
<evidence type="ECO:0000256" key="1">
    <source>
        <dbReference type="SAM" id="MobiDB-lite"/>
    </source>
</evidence>
<keyword evidence="2" id="KW-0732">Signal</keyword>